<protein>
    <submittedName>
        <fullName evidence="2">Uncharacterized protein</fullName>
    </submittedName>
</protein>
<proteinExistence type="predicted"/>
<keyword evidence="3" id="KW-1185">Reference proteome</keyword>
<dbReference type="RefSeq" id="XP_024671042.1">
    <property type="nucleotide sequence ID" value="XM_024819064.1"/>
</dbReference>
<name>A0A2I2F8S7_ASPCN</name>
<dbReference type="AlphaFoldDB" id="A0A2I2F8S7"/>
<feature type="region of interest" description="Disordered" evidence="1">
    <location>
        <begin position="161"/>
        <end position="180"/>
    </location>
</feature>
<accession>A0A2I2F8S7</accession>
<gene>
    <name evidence="2" type="ORF">BDW47DRAFT_44894</name>
</gene>
<dbReference type="GeneID" id="36526224"/>
<dbReference type="Proteomes" id="UP000234585">
    <property type="component" value="Unassembled WGS sequence"/>
</dbReference>
<evidence type="ECO:0000313" key="3">
    <source>
        <dbReference type="Proteomes" id="UP000234585"/>
    </source>
</evidence>
<evidence type="ECO:0000313" key="2">
    <source>
        <dbReference type="EMBL" id="PLB37030.1"/>
    </source>
</evidence>
<dbReference type="EMBL" id="KZ559146">
    <property type="protein sequence ID" value="PLB37030.1"/>
    <property type="molecule type" value="Genomic_DNA"/>
</dbReference>
<reference evidence="2 3" key="1">
    <citation type="submission" date="2017-12" db="EMBL/GenBank/DDBJ databases">
        <authorList>
            <consortium name="DOE Joint Genome Institute"/>
            <person name="Haridas S."/>
            <person name="Kjaerbolling I."/>
            <person name="Vesth T.C."/>
            <person name="Frisvad J.C."/>
            <person name="Nybo J.L."/>
            <person name="Theobald S."/>
            <person name="Kuo A."/>
            <person name="Bowyer P."/>
            <person name="Matsuda Y."/>
            <person name="Mondo S."/>
            <person name="Lyhne E.K."/>
            <person name="Kogle M.E."/>
            <person name="Clum A."/>
            <person name="Lipzen A."/>
            <person name="Salamov A."/>
            <person name="Ngan C.Y."/>
            <person name="Daum C."/>
            <person name="Chiniquy J."/>
            <person name="Barry K."/>
            <person name="LaButti K."/>
            <person name="Simmons B.A."/>
            <person name="Magnuson J.K."/>
            <person name="Mortensen U.H."/>
            <person name="Larsen T.O."/>
            <person name="Grigoriev I.V."/>
            <person name="Baker S.E."/>
            <person name="Andersen M.R."/>
            <person name="Nordberg H.P."/>
            <person name="Cantor M.N."/>
            <person name="Hua S.X."/>
        </authorList>
    </citation>
    <scope>NUCLEOTIDE SEQUENCE [LARGE SCALE GENOMIC DNA]</scope>
    <source>
        <strain evidence="2 3">CBS 102.13</strain>
    </source>
</reference>
<evidence type="ECO:0000256" key="1">
    <source>
        <dbReference type="SAM" id="MobiDB-lite"/>
    </source>
</evidence>
<dbReference type="OrthoDB" id="4955540at2759"/>
<sequence>MMILSQETDPGFINKEIQPRMECCTVAPHRDSSLRKFYDITSAPTNRTRDLIQANMSTVNMVKYYFYRGMVPKDKDRLRQFVALAYQTARDRKLHPKAVLIRSEIHETTSFNGVHLKDPLGPHVTLCYKDEDQLLRGTHVASHGYVTGRDNLGFVRATHAGEKADSAKRQQGRKTVWPSEDDLEAVPEIGYSHLPSN</sequence>
<organism evidence="2 3">
    <name type="scientific">Aspergillus candidus</name>
    <dbReference type="NCBI Taxonomy" id="41067"/>
    <lineage>
        <taxon>Eukaryota</taxon>
        <taxon>Fungi</taxon>
        <taxon>Dikarya</taxon>
        <taxon>Ascomycota</taxon>
        <taxon>Pezizomycotina</taxon>
        <taxon>Eurotiomycetes</taxon>
        <taxon>Eurotiomycetidae</taxon>
        <taxon>Eurotiales</taxon>
        <taxon>Aspergillaceae</taxon>
        <taxon>Aspergillus</taxon>
        <taxon>Aspergillus subgen. Circumdati</taxon>
    </lineage>
</organism>